<reference evidence="1" key="1">
    <citation type="submission" date="2020-05" db="EMBL/GenBank/DDBJ databases">
        <authorList>
            <person name="Chiriac C."/>
            <person name="Salcher M."/>
            <person name="Ghai R."/>
            <person name="Kavagutti S V."/>
        </authorList>
    </citation>
    <scope>NUCLEOTIDE SEQUENCE</scope>
</reference>
<sequence>MARKLAQSHGLDDNDVIIDRVALEELQGLLYCLQAAVEDVERDLAASSTAQDVSEALAWLMENAEPLAAARLEPRMATLI</sequence>
<evidence type="ECO:0000313" key="2">
    <source>
        <dbReference type="EMBL" id="CAB4560587.1"/>
    </source>
</evidence>
<dbReference type="EMBL" id="CAEZSU010000024">
    <property type="protein sequence ID" value="CAB4543512.1"/>
    <property type="molecule type" value="Genomic_DNA"/>
</dbReference>
<evidence type="ECO:0000313" key="4">
    <source>
        <dbReference type="EMBL" id="CAB4678095.1"/>
    </source>
</evidence>
<dbReference type="EMBL" id="CAEZVV010000005">
    <property type="protein sequence ID" value="CAB4635431.1"/>
    <property type="molecule type" value="Genomic_DNA"/>
</dbReference>
<dbReference type="AlphaFoldDB" id="A0A6J6BWQ8"/>
<accession>A0A6J6BWQ8</accession>
<dbReference type="EMBL" id="CAEZTG010000035">
    <property type="protein sequence ID" value="CAB4560587.1"/>
    <property type="molecule type" value="Genomic_DNA"/>
</dbReference>
<evidence type="ECO:0000313" key="3">
    <source>
        <dbReference type="EMBL" id="CAB4635431.1"/>
    </source>
</evidence>
<name>A0A6J6BWQ8_9ZZZZ</name>
<proteinExistence type="predicted"/>
<protein>
    <submittedName>
        <fullName evidence="1">Unannotated protein</fullName>
    </submittedName>
</protein>
<dbReference type="EMBL" id="CAEZXE010000058">
    <property type="protein sequence ID" value="CAB4678095.1"/>
    <property type="molecule type" value="Genomic_DNA"/>
</dbReference>
<gene>
    <name evidence="1" type="ORF">UFOPK1495_00345</name>
    <name evidence="2" type="ORF">UFOPK1603_00536</name>
    <name evidence="3" type="ORF">UFOPK2143_00193</name>
    <name evidence="4" type="ORF">UFOPK2350_00804</name>
</gene>
<organism evidence="1">
    <name type="scientific">freshwater metagenome</name>
    <dbReference type="NCBI Taxonomy" id="449393"/>
    <lineage>
        <taxon>unclassified sequences</taxon>
        <taxon>metagenomes</taxon>
        <taxon>ecological metagenomes</taxon>
    </lineage>
</organism>
<evidence type="ECO:0000313" key="1">
    <source>
        <dbReference type="EMBL" id="CAB4543512.1"/>
    </source>
</evidence>